<reference evidence="3 4" key="1">
    <citation type="submission" date="2023-02" db="EMBL/GenBank/DDBJ databases">
        <title>LHISI_Scaffold_Assembly.</title>
        <authorList>
            <person name="Stuart O.P."/>
            <person name="Cleave R."/>
            <person name="Magrath M.J.L."/>
            <person name="Mikheyev A.S."/>
        </authorList>
    </citation>
    <scope>NUCLEOTIDE SEQUENCE [LARGE SCALE GENOMIC DNA]</scope>
    <source>
        <strain evidence="3">Daus_M_001</strain>
        <tissue evidence="3">Leg muscle</tissue>
    </source>
</reference>
<sequence length="1305" mass="144370">MHFYVRTSRIVEVTEFGLGSSLTVSLSGKRKVQRYGRSLICGLSSRVVKPHCYRSNLRYDGNAARLALRSDEALGMRVSVARHEELMHLAKTSIVCVPGGQEAALRPIHDCARLLFHVWHTGGAGRTMKLNNVDLLVSAQGSCSVTTKTLYALSVGAMRRWKRALVSPVSLPRFLTLDAQLHSTLNEHEVFSACLLKKILPSSILILPLIPPSEAKANKDIIGVQTHKNRPGAPVRARSCRQLSPGACDSRLTVTVSPWRVACLECDKIDFKRLYTEVTFAIGSKFIRHALDESTPIADLQRNTKRIPRCQMWRNTGPMNKHLSLLDPSANSRLARKHLANTITARCGATIIEHTAGDPICIGLRMPYVAPPGIKYLPKVSSQQHSSLDDGLSSGVDGGSRAAGSPRPGVSRAAPPAAAGKMAPRASSALSLYTTPQTSCSIPQGLLLKTEFQLAEVAPRLAAPRRWAALAGTVVIGSYLIWHALGNSAPVNEHFTTVCTNHVQFSQKGRGFSSMQRPMEKRRWLQYRKYCRYDFKGCSKWPVLCELKDIVCDPEVSLDVETKQFLGIVPDNAAGRQRVFPGISRSYSPCIPALLHIYSLHPSALKTAFRAAQTSPLHFIFLQSVNNGGRLPREYAYYISSKQVPLETRVVAGIFLVDDGFFRLDLFWQFDMSYNLLHHIVQVAADVHCLARGVYDDKSIHYAFEGYLCLRQPELIGFAGPDDCSPWWWWELTSAKIELAGTAAATHRRFTGELAFMAQLTVAETIGQSTEPVHKKCRWHSSYCRRRCSGRKRRNPAFHSIVGDHQPEKYMIVEDRLGLMQSIVEDQCGLAQIIVQERCKMLLSIVDDLSGLVRRTVDYWCELARRIVEDSCGGLLRIAPSGMSDKTRVEGFRTPMNRAEDYRPRPSRSSVGGTQPQPRYVMHGSQLSSFNVPECTTLQWCSVAHSLGSSPGDPGSIPGRITPDFRMWETCRTMPLVGEFSRGSPVFPALSFQRYSILIFITLIGSQDLDVKSHPHLFTLFTRRHFLVRTVTTNALRVPGVFPNGVLPNDGFPTAFCLMTFCLTAIYLPAICLTANPLKANCLNENGLTAFCLTAFSLTAFCLKCYFHEITAFCLTAFYLTVFCLTAFCLMTFCLKYENCISPNGGSPNDVLPNGFLPNGGSNESGIKYRSNIMEAREVIGREVSETVSCCSVAVLDRDACVKVPSHSQPAADVSSLFSNQTLKITLSVVDLRVCEAEDYPGSRPLAGLQKSSKVAVNGLYWKYSACDESSARSKSRSEGAIRATLTRTASTSSLLRARRAMFPS</sequence>
<evidence type="ECO:0000313" key="3">
    <source>
        <dbReference type="EMBL" id="KAJ8871811.1"/>
    </source>
</evidence>
<feature type="compositionally biased region" description="Low complexity" evidence="1">
    <location>
        <begin position="405"/>
        <end position="420"/>
    </location>
</feature>
<keyword evidence="4" id="KW-1185">Reference proteome</keyword>
<feature type="region of interest" description="Disordered" evidence="1">
    <location>
        <begin position="385"/>
        <end position="420"/>
    </location>
</feature>
<protein>
    <submittedName>
        <fullName evidence="3">Uncharacterized protein</fullName>
    </submittedName>
</protein>
<organism evidence="3 4">
    <name type="scientific">Dryococelus australis</name>
    <dbReference type="NCBI Taxonomy" id="614101"/>
    <lineage>
        <taxon>Eukaryota</taxon>
        <taxon>Metazoa</taxon>
        <taxon>Ecdysozoa</taxon>
        <taxon>Arthropoda</taxon>
        <taxon>Hexapoda</taxon>
        <taxon>Insecta</taxon>
        <taxon>Pterygota</taxon>
        <taxon>Neoptera</taxon>
        <taxon>Polyneoptera</taxon>
        <taxon>Phasmatodea</taxon>
        <taxon>Verophasmatodea</taxon>
        <taxon>Anareolatae</taxon>
        <taxon>Phasmatidae</taxon>
        <taxon>Eurycanthinae</taxon>
        <taxon>Dryococelus</taxon>
    </lineage>
</organism>
<dbReference type="Proteomes" id="UP001159363">
    <property type="component" value="Chromosome 11"/>
</dbReference>
<comment type="caution">
    <text evidence="3">The sequence shown here is derived from an EMBL/GenBank/DDBJ whole genome shotgun (WGS) entry which is preliminary data.</text>
</comment>
<evidence type="ECO:0000256" key="2">
    <source>
        <dbReference type="SAM" id="Phobius"/>
    </source>
</evidence>
<feature type="region of interest" description="Disordered" evidence="1">
    <location>
        <begin position="898"/>
        <end position="918"/>
    </location>
</feature>
<feature type="transmembrane region" description="Helical" evidence="2">
    <location>
        <begin position="1087"/>
        <end position="1106"/>
    </location>
</feature>
<gene>
    <name evidence="3" type="ORF">PR048_028151</name>
</gene>
<keyword evidence="2" id="KW-0472">Membrane</keyword>
<evidence type="ECO:0000313" key="4">
    <source>
        <dbReference type="Proteomes" id="UP001159363"/>
    </source>
</evidence>
<keyword evidence="2" id="KW-1133">Transmembrane helix</keyword>
<evidence type="ECO:0000256" key="1">
    <source>
        <dbReference type="SAM" id="MobiDB-lite"/>
    </source>
</evidence>
<feature type="compositionally biased region" description="Low complexity" evidence="1">
    <location>
        <begin position="385"/>
        <end position="395"/>
    </location>
</feature>
<feature type="transmembrane region" description="Helical" evidence="2">
    <location>
        <begin position="1113"/>
        <end position="1133"/>
    </location>
</feature>
<keyword evidence="2" id="KW-0812">Transmembrane</keyword>
<dbReference type="EMBL" id="JARBHB010000012">
    <property type="protein sequence ID" value="KAJ8871811.1"/>
    <property type="molecule type" value="Genomic_DNA"/>
</dbReference>
<feature type="compositionally biased region" description="Polar residues" evidence="1">
    <location>
        <begin position="907"/>
        <end position="917"/>
    </location>
</feature>
<proteinExistence type="predicted"/>
<accession>A0ABQ9GIG9</accession>
<name>A0ABQ9GIG9_9NEOP</name>